<keyword evidence="1" id="KW-0732">Signal</keyword>
<dbReference type="KEGG" id="gmw:113509367"/>
<dbReference type="InterPro" id="IPR011042">
    <property type="entry name" value="6-blade_b-propeller_TolB-like"/>
</dbReference>
<evidence type="ECO:0000313" key="3">
    <source>
        <dbReference type="RefSeq" id="XP_026748489.2"/>
    </source>
</evidence>
<dbReference type="Proteomes" id="UP001652740">
    <property type="component" value="Unplaced"/>
</dbReference>
<feature type="signal peptide" evidence="1">
    <location>
        <begin position="1"/>
        <end position="20"/>
    </location>
</feature>
<sequence>MSNAIKNVLLIILISVEVKLELYITDSPIERIGGRFYKKELLTNEFVAPKELSYDSSSRNLFFMYMDDVIQNSGRAFINVVTKEAVKIKGIERNKATAVDPDTGEVYFGSDNGLYKYDPIDKKAVNVGLYNVNIMKIVIRNNEMYLIDANNHKLYKVYDEGARTVSIANYKTVMNFDVDSFGNVHFVTMCGLFCAVKRSEVVKNKDLPTAYHFIVGEDKTYAIYDDGLYNIDCLNGTAERVADLHFDPRSIIFGDYGDVFYTEDDNIFMLKPIRSYLLYRKKYS</sequence>
<reference evidence="3" key="1">
    <citation type="submission" date="2025-08" db="UniProtKB">
        <authorList>
            <consortium name="RefSeq"/>
        </authorList>
    </citation>
    <scope>IDENTIFICATION</scope>
    <source>
        <tissue evidence="3">Whole larvae</tissue>
    </source>
</reference>
<dbReference type="Gene3D" id="2.120.10.30">
    <property type="entry name" value="TolB, C-terminal domain"/>
    <property type="match status" value="1"/>
</dbReference>
<dbReference type="InterPro" id="IPR011044">
    <property type="entry name" value="Quino_amine_DH_bsu"/>
</dbReference>
<name>A0A6J1WF16_GALME</name>
<gene>
    <name evidence="3" type="primary">LOC113509367</name>
</gene>
<dbReference type="SUPFAM" id="SSF50969">
    <property type="entry name" value="YVTN repeat-like/Quinoprotein amine dehydrogenase"/>
    <property type="match status" value="1"/>
</dbReference>
<proteinExistence type="predicted"/>
<dbReference type="RefSeq" id="XP_026748489.2">
    <property type="nucleotide sequence ID" value="XM_026892688.3"/>
</dbReference>
<evidence type="ECO:0000313" key="2">
    <source>
        <dbReference type="Proteomes" id="UP001652740"/>
    </source>
</evidence>
<dbReference type="InParanoid" id="A0A6J1WF16"/>
<organism evidence="2 3">
    <name type="scientific">Galleria mellonella</name>
    <name type="common">Greater wax moth</name>
    <dbReference type="NCBI Taxonomy" id="7137"/>
    <lineage>
        <taxon>Eukaryota</taxon>
        <taxon>Metazoa</taxon>
        <taxon>Ecdysozoa</taxon>
        <taxon>Arthropoda</taxon>
        <taxon>Hexapoda</taxon>
        <taxon>Insecta</taxon>
        <taxon>Pterygota</taxon>
        <taxon>Neoptera</taxon>
        <taxon>Endopterygota</taxon>
        <taxon>Lepidoptera</taxon>
        <taxon>Glossata</taxon>
        <taxon>Ditrysia</taxon>
        <taxon>Pyraloidea</taxon>
        <taxon>Pyralidae</taxon>
        <taxon>Galleriinae</taxon>
        <taxon>Galleria</taxon>
    </lineage>
</organism>
<dbReference type="GeneID" id="113509367"/>
<keyword evidence="2" id="KW-1185">Reference proteome</keyword>
<dbReference type="AlphaFoldDB" id="A0A6J1WF16"/>
<protein>
    <submittedName>
        <fullName evidence="3">Uncharacterized protein LOC113509367</fullName>
    </submittedName>
</protein>
<feature type="chain" id="PRO_5045271706" evidence="1">
    <location>
        <begin position="21"/>
        <end position="284"/>
    </location>
</feature>
<evidence type="ECO:0000256" key="1">
    <source>
        <dbReference type="SAM" id="SignalP"/>
    </source>
</evidence>
<accession>A0A6J1WF16</accession>